<dbReference type="EMBL" id="HE858529">
    <property type="protein sequence ID" value="CCI63661.1"/>
    <property type="molecule type" value="Genomic_DNA"/>
</dbReference>
<organism evidence="1 2">
    <name type="scientific">Streptococcus dysgalactiae subsp. equisimilis AC-2713</name>
    <dbReference type="NCBI Taxonomy" id="759913"/>
    <lineage>
        <taxon>Bacteria</taxon>
        <taxon>Bacillati</taxon>
        <taxon>Bacillota</taxon>
        <taxon>Bacilli</taxon>
        <taxon>Lactobacillales</taxon>
        <taxon>Streptococcaceae</taxon>
        <taxon>Streptococcus</taxon>
    </lineage>
</organism>
<name>A0AB33RB44_STREQ</name>
<accession>A0AB33RB44</accession>
<reference evidence="1 2" key="1">
    <citation type="submission" date="2012-05" db="EMBL/GenBank/DDBJ databases">
        <title>Complete genome sequence of a Streptococcus dysgalactiae subsp. equisimilis strain possessing Lancefield's group A antigen.</title>
        <authorList>
            <person name="Luetticken R."/>
            <person name="Bruellhoff K."/>
            <person name="Van der Linden M."/>
            <person name="Peltroche-Llacsahuanga H."/>
            <person name="Blom J."/>
            <person name="Weber-Lehmann J."/>
            <person name="Ferretti J.J."/>
            <person name="McShan W.M."/>
        </authorList>
    </citation>
    <scope>NUCLEOTIDE SEQUENCE [LARGE SCALE GENOMIC DNA]</scope>
    <source>
        <strain evidence="1 2">AC-2713</strain>
    </source>
</reference>
<evidence type="ECO:0000313" key="1">
    <source>
        <dbReference type="EMBL" id="CCI63661.1"/>
    </source>
</evidence>
<dbReference type="Proteomes" id="UP000009215">
    <property type="component" value="Chromosome"/>
</dbReference>
<gene>
    <name evidence="1" type="ORF">SDSE_2181</name>
</gene>
<protein>
    <submittedName>
        <fullName evidence="1">Uncharacterized protein</fullName>
    </submittedName>
</protein>
<evidence type="ECO:0000313" key="2">
    <source>
        <dbReference type="Proteomes" id="UP000009215"/>
    </source>
</evidence>
<sequence length="41" mass="4899">MSMGKKLNQKDAAFLKAYQDKSLHRFRELQHYVTLCQKLTK</sequence>
<dbReference type="AlphaFoldDB" id="A0AB33RB44"/>
<proteinExistence type="predicted"/>
<dbReference type="KEGG" id="sdc:SDSE_2181"/>